<proteinExistence type="predicted"/>
<sequence>MELIDIFKLIADEFKDIGDDVINSHLELADRRIAKNIPDYVREEMVANLAAHRIDIALRSKQASGAVSSISEGKLSIAYNVVKAEDSLDTTKYGAEYKQLLKSCVITPMTRVC</sequence>
<name>A0ABZ0UU23_9RICK</name>
<dbReference type="Pfam" id="PF13262">
    <property type="entry name" value="DUF4054"/>
    <property type="match status" value="1"/>
</dbReference>
<dbReference type="InterPro" id="IPR025127">
    <property type="entry name" value="DUF4054"/>
</dbReference>
<dbReference type="Proteomes" id="UP001326613">
    <property type="component" value="Plasmid unnamed1"/>
</dbReference>
<reference evidence="1 2" key="1">
    <citation type="submission" date="2022-10" db="EMBL/GenBank/DDBJ databases">
        <title>Host association and intracellularity evolved multiple times independently in the Rickettsiales.</title>
        <authorList>
            <person name="Castelli M."/>
            <person name="Nardi T."/>
            <person name="Gammuto L."/>
            <person name="Bellinzona G."/>
            <person name="Sabaneyeva E."/>
            <person name="Potekhin A."/>
            <person name="Serra V."/>
            <person name="Petroni G."/>
            <person name="Sassera D."/>
        </authorList>
    </citation>
    <scope>NUCLEOTIDE SEQUENCE [LARGE SCALE GENOMIC DNA]</scope>
    <source>
        <strain evidence="1 2">Kr 154-4</strain>
        <plasmid evidence="1 2">unnamed1</plasmid>
    </source>
</reference>
<dbReference type="EMBL" id="CP112933">
    <property type="protein sequence ID" value="WPY01530.1"/>
    <property type="molecule type" value="Genomic_DNA"/>
</dbReference>
<protein>
    <submittedName>
        <fullName evidence="1">DUF4054 domain-containing protein</fullName>
    </submittedName>
</protein>
<keyword evidence="2" id="KW-1185">Reference proteome</keyword>
<keyword evidence="1" id="KW-0614">Plasmid</keyword>
<geneLocation type="plasmid" evidence="1 2">
    <name>unnamed1</name>
</geneLocation>
<evidence type="ECO:0000313" key="1">
    <source>
        <dbReference type="EMBL" id="WPY01530.1"/>
    </source>
</evidence>
<organism evidence="1 2">
    <name type="scientific">Candidatus Trichorickettsia mobilis</name>
    <dbReference type="NCBI Taxonomy" id="1346319"/>
    <lineage>
        <taxon>Bacteria</taxon>
        <taxon>Pseudomonadati</taxon>
        <taxon>Pseudomonadota</taxon>
        <taxon>Alphaproteobacteria</taxon>
        <taxon>Rickettsiales</taxon>
        <taxon>Rickettsiaceae</taxon>
        <taxon>Rickettsieae</taxon>
        <taxon>Candidatus Trichorickettsia</taxon>
    </lineage>
</organism>
<evidence type="ECO:0000313" key="2">
    <source>
        <dbReference type="Proteomes" id="UP001326613"/>
    </source>
</evidence>
<gene>
    <name evidence="1" type="ORF">Trichorick_01443</name>
</gene>
<dbReference type="RefSeq" id="WP_323738922.1">
    <property type="nucleotide sequence ID" value="NZ_CP112933.1"/>
</dbReference>
<accession>A0ABZ0UU23</accession>